<gene>
    <name evidence="11" type="ORF">AUR66_01495</name>
</gene>
<evidence type="ECO:0000313" key="12">
    <source>
        <dbReference type="Proteomes" id="UP000053157"/>
    </source>
</evidence>
<comment type="caution">
    <text evidence="11">The sequence shown here is derived from an EMBL/GenBank/DDBJ whole genome shotgun (WGS) entry which is preliminary data.</text>
</comment>
<feature type="domain" description="DNA methylase N-4/N-6" evidence="10">
    <location>
        <begin position="22"/>
        <end position="264"/>
    </location>
</feature>
<evidence type="ECO:0000259" key="10">
    <source>
        <dbReference type="Pfam" id="PF01555"/>
    </source>
</evidence>
<reference evidence="11 12" key="1">
    <citation type="submission" date="2015-12" db="EMBL/GenBank/DDBJ databases">
        <title>Haloferax profundi sp. nov. isolated from the Discovery deep brine-seawater interface in the Red Sea.</title>
        <authorList>
            <person name="Zhang G."/>
            <person name="Stingl U."/>
            <person name="Rashid M."/>
        </authorList>
    </citation>
    <scope>NUCLEOTIDE SEQUENCE [LARGE SCALE GENOMIC DNA]</scope>
    <source>
        <strain evidence="11 12">SB29</strain>
    </source>
</reference>
<keyword evidence="6" id="KW-0238">DNA-binding</keyword>
<evidence type="ECO:0000256" key="3">
    <source>
        <dbReference type="ARBA" id="ARBA00022679"/>
    </source>
</evidence>
<protein>
    <recommendedName>
        <fullName evidence="8">Type II methyltransferase</fullName>
        <ecNumber evidence="8">2.1.1.113</ecNumber>
    </recommendedName>
    <alternativeName>
        <fullName evidence="8">N-4 cytosine-specific methyltransferase</fullName>
    </alternativeName>
</protein>
<evidence type="ECO:0000256" key="9">
    <source>
        <dbReference type="SAM" id="MobiDB-lite"/>
    </source>
</evidence>
<dbReference type="AlphaFoldDB" id="A0A0W1SGX2"/>
<dbReference type="InterPro" id="IPR001091">
    <property type="entry name" value="RM_Methyltransferase"/>
</dbReference>
<name>A0A0W1SGX2_9EURY</name>
<evidence type="ECO:0000313" key="11">
    <source>
        <dbReference type="EMBL" id="KTG24775.1"/>
    </source>
</evidence>
<dbReference type="InterPro" id="IPR029063">
    <property type="entry name" value="SAM-dependent_MTases_sf"/>
</dbReference>
<feature type="region of interest" description="Disordered" evidence="9">
    <location>
        <begin position="329"/>
        <end position="370"/>
    </location>
</feature>
<evidence type="ECO:0000256" key="5">
    <source>
        <dbReference type="ARBA" id="ARBA00022747"/>
    </source>
</evidence>
<dbReference type="Proteomes" id="UP000053157">
    <property type="component" value="Unassembled WGS sequence"/>
</dbReference>
<dbReference type="GO" id="GO:0009307">
    <property type="term" value="P:DNA restriction-modification system"/>
    <property type="evidence" value="ECO:0007669"/>
    <property type="project" value="UniProtKB-KW"/>
</dbReference>
<evidence type="ECO:0000256" key="6">
    <source>
        <dbReference type="ARBA" id="ARBA00023125"/>
    </source>
</evidence>
<keyword evidence="12" id="KW-1185">Reference proteome</keyword>
<accession>A0A0W1SGX2</accession>
<comment type="similarity">
    <text evidence="1">Belongs to the N(4)/N(6)-methyltransferase family. N(4) subfamily.</text>
</comment>
<dbReference type="GO" id="GO:0008170">
    <property type="term" value="F:N-methyltransferase activity"/>
    <property type="evidence" value="ECO:0007669"/>
    <property type="project" value="InterPro"/>
</dbReference>
<dbReference type="RefSeq" id="WP_058572698.1">
    <property type="nucleotide sequence ID" value="NZ_LOPV01000297.1"/>
</dbReference>
<dbReference type="InterPro" id="IPR002941">
    <property type="entry name" value="DNA_methylase_N4/N6"/>
</dbReference>
<sequence>MRTEHALCVGDAADSGLADGSVDLVVTSPPYPMIEMWDDLFSARDEGVARALTAGDGDAAFESMHEQLDAVWDEVERVLAPGGIACVNVGDATRSLDGSFRQYPNHARILTALAERGLVPLPDAIWRKPTNRLTKFMGSGTLPPNAYVTLEHEYVLIVRKGDSRSFPPGDEMRYESAFFWEERNRWFSDLWDFTGTDQHLDSGARERSAAFPVELPLRLIRMYSVYGDTVFDPFTGTGTTTLAAMLAGRNSVGYDLDADLIRAFEDRIEDIEARSREEVERRLDAHRAFVADRDDRPAYDAEHYDFPVVTKQEREIRLYTVSSVTKSQSDEDRVFTVEHDPLDAPTETDVESTPVNSTPDAVSEDGQATD</sequence>
<evidence type="ECO:0000256" key="4">
    <source>
        <dbReference type="ARBA" id="ARBA00022691"/>
    </source>
</evidence>
<dbReference type="GO" id="GO:0003677">
    <property type="term" value="F:DNA binding"/>
    <property type="evidence" value="ECO:0007669"/>
    <property type="project" value="UniProtKB-KW"/>
</dbReference>
<dbReference type="EC" id="2.1.1.113" evidence="8"/>
<proteinExistence type="inferred from homology"/>
<keyword evidence="4 8" id="KW-0949">S-adenosyl-L-methionine</keyword>
<dbReference type="OrthoDB" id="38200at2157"/>
<dbReference type="EMBL" id="LOPV01000297">
    <property type="protein sequence ID" value="KTG24775.1"/>
    <property type="molecule type" value="Genomic_DNA"/>
</dbReference>
<evidence type="ECO:0000256" key="1">
    <source>
        <dbReference type="ARBA" id="ARBA00010203"/>
    </source>
</evidence>
<dbReference type="GO" id="GO:0015667">
    <property type="term" value="F:site-specific DNA-methyltransferase (cytosine-N4-specific) activity"/>
    <property type="evidence" value="ECO:0007669"/>
    <property type="project" value="UniProtKB-EC"/>
</dbReference>
<comment type="catalytic activity">
    <reaction evidence="7 8">
        <text>a 2'-deoxycytidine in DNA + S-adenosyl-L-methionine = an N(4)-methyl-2'-deoxycytidine in DNA + S-adenosyl-L-homocysteine + H(+)</text>
        <dbReference type="Rhea" id="RHEA:16857"/>
        <dbReference type="Rhea" id="RHEA-COMP:11369"/>
        <dbReference type="Rhea" id="RHEA-COMP:13674"/>
        <dbReference type="ChEBI" id="CHEBI:15378"/>
        <dbReference type="ChEBI" id="CHEBI:57856"/>
        <dbReference type="ChEBI" id="CHEBI:59789"/>
        <dbReference type="ChEBI" id="CHEBI:85452"/>
        <dbReference type="ChEBI" id="CHEBI:137933"/>
        <dbReference type="EC" id="2.1.1.113"/>
    </reaction>
</comment>
<keyword evidence="2 8" id="KW-0489">Methyltransferase</keyword>
<organism evidence="11 12">
    <name type="scientific">Haloferax profundi</name>
    <dbReference type="NCBI Taxonomy" id="1544718"/>
    <lineage>
        <taxon>Archaea</taxon>
        <taxon>Methanobacteriati</taxon>
        <taxon>Methanobacteriota</taxon>
        <taxon>Stenosarchaea group</taxon>
        <taxon>Halobacteria</taxon>
        <taxon>Halobacteriales</taxon>
        <taxon>Haloferacaceae</taxon>
        <taxon>Haloferax</taxon>
    </lineage>
</organism>
<feature type="compositionally biased region" description="Polar residues" evidence="9">
    <location>
        <begin position="351"/>
        <end position="370"/>
    </location>
</feature>
<evidence type="ECO:0000256" key="8">
    <source>
        <dbReference type="RuleBase" id="RU362026"/>
    </source>
</evidence>
<evidence type="ECO:0000256" key="2">
    <source>
        <dbReference type="ARBA" id="ARBA00022603"/>
    </source>
</evidence>
<evidence type="ECO:0000256" key="7">
    <source>
        <dbReference type="ARBA" id="ARBA00049120"/>
    </source>
</evidence>
<dbReference type="SUPFAM" id="SSF53335">
    <property type="entry name" value="S-adenosyl-L-methionine-dependent methyltransferases"/>
    <property type="match status" value="1"/>
</dbReference>
<feature type="compositionally biased region" description="Basic and acidic residues" evidence="9">
    <location>
        <begin position="329"/>
        <end position="342"/>
    </location>
</feature>
<dbReference type="Pfam" id="PF01555">
    <property type="entry name" value="N6_N4_Mtase"/>
    <property type="match status" value="1"/>
</dbReference>
<dbReference type="InterPro" id="IPR017985">
    <property type="entry name" value="MeTrfase_CN4_CS"/>
</dbReference>
<keyword evidence="3" id="KW-0808">Transferase</keyword>
<dbReference type="GO" id="GO:0032259">
    <property type="term" value="P:methylation"/>
    <property type="evidence" value="ECO:0007669"/>
    <property type="project" value="UniProtKB-KW"/>
</dbReference>
<dbReference type="PROSITE" id="PS00093">
    <property type="entry name" value="N4_MTASE"/>
    <property type="match status" value="1"/>
</dbReference>
<keyword evidence="5 8" id="KW-0680">Restriction system</keyword>
<dbReference type="Gene3D" id="3.40.50.150">
    <property type="entry name" value="Vaccinia Virus protein VP39"/>
    <property type="match status" value="1"/>
</dbReference>
<dbReference type="PRINTS" id="PR00508">
    <property type="entry name" value="S21N4MTFRASE"/>
</dbReference>